<dbReference type="OrthoDB" id="3792586at2759"/>
<dbReference type="Proteomes" id="UP000250266">
    <property type="component" value="Unassembled WGS sequence"/>
</dbReference>
<dbReference type="EMBL" id="KV745807">
    <property type="protein sequence ID" value="OCK73362.1"/>
    <property type="molecule type" value="Genomic_DNA"/>
</dbReference>
<accession>A0A8E2DX75</accession>
<dbReference type="AlphaFoldDB" id="A0A8E2DX75"/>
<sequence>LRLWQFDRLGGISSASFDIHEDGLQFVSAVLGFLCMDQEQLGFDPTIVSNGDMKYIEIERNGQRERPIIDQL</sequence>
<feature type="non-terminal residue" evidence="2">
    <location>
        <position position="1"/>
    </location>
</feature>
<dbReference type="PANTHER" id="PTHR38248">
    <property type="entry name" value="FUNK1 6"/>
    <property type="match status" value="1"/>
</dbReference>
<feature type="domain" description="Fungal-type protein kinase" evidence="1">
    <location>
        <begin position="1"/>
        <end position="70"/>
    </location>
</feature>
<gene>
    <name evidence="2" type="ORF">K432DRAFT_271929</name>
</gene>
<dbReference type="PANTHER" id="PTHR38248:SF2">
    <property type="entry name" value="FUNK1 11"/>
    <property type="match status" value="1"/>
</dbReference>
<evidence type="ECO:0000313" key="2">
    <source>
        <dbReference type="EMBL" id="OCK73362.1"/>
    </source>
</evidence>
<protein>
    <recommendedName>
        <fullName evidence="1">Fungal-type protein kinase domain-containing protein</fullName>
    </recommendedName>
</protein>
<dbReference type="InterPro" id="IPR040976">
    <property type="entry name" value="Pkinase_fungal"/>
</dbReference>
<dbReference type="Pfam" id="PF17667">
    <property type="entry name" value="Pkinase_fungal"/>
    <property type="match status" value="1"/>
</dbReference>
<evidence type="ECO:0000313" key="3">
    <source>
        <dbReference type="Proteomes" id="UP000250266"/>
    </source>
</evidence>
<keyword evidence="3" id="KW-1185">Reference proteome</keyword>
<evidence type="ECO:0000259" key="1">
    <source>
        <dbReference type="Pfam" id="PF17667"/>
    </source>
</evidence>
<feature type="non-terminal residue" evidence="2">
    <location>
        <position position="72"/>
    </location>
</feature>
<organism evidence="2 3">
    <name type="scientific">Lepidopterella palustris CBS 459.81</name>
    <dbReference type="NCBI Taxonomy" id="1314670"/>
    <lineage>
        <taxon>Eukaryota</taxon>
        <taxon>Fungi</taxon>
        <taxon>Dikarya</taxon>
        <taxon>Ascomycota</taxon>
        <taxon>Pezizomycotina</taxon>
        <taxon>Dothideomycetes</taxon>
        <taxon>Pleosporomycetidae</taxon>
        <taxon>Mytilinidiales</taxon>
        <taxon>Argynnaceae</taxon>
        <taxon>Lepidopterella</taxon>
    </lineage>
</organism>
<proteinExistence type="predicted"/>
<reference evidence="2 3" key="1">
    <citation type="journal article" date="2016" name="Nat. Commun.">
        <title>Ectomycorrhizal ecology is imprinted in the genome of the dominant symbiotic fungus Cenococcum geophilum.</title>
        <authorList>
            <consortium name="DOE Joint Genome Institute"/>
            <person name="Peter M."/>
            <person name="Kohler A."/>
            <person name="Ohm R.A."/>
            <person name="Kuo A."/>
            <person name="Krutzmann J."/>
            <person name="Morin E."/>
            <person name="Arend M."/>
            <person name="Barry K.W."/>
            <person name="Binder M."/>
            <person name="Choi C."/>
            <person name="Clum A."/>
            <person name="Copeland A."/>
            <person name="Grisel N."/>
            <person name="Haridas S."/>
            <person name="Kipfer T."/>
            <person name="LaButti K."/>
            <person name="Lindquist E."/>
            <person name="Lipzen A."/>
            <person name="Maire R."/>
            <person name="Meier B."/>
            <person name="Mihaltcheva S."/>
            <person name="Molinier V."/>
            <person name="Murat C."/>
            <person name="Poggeler S."/>
            <person name="Quandt C.A."/>
            <person name="Sperisen C."/>
            <person name="Tritt A."/>
            <person name="Tisserant E."/>
            <person name="Crous P.W."/>
            <person name="Henrissat B."/>
            <person name="Nehls U."/>
            <person name="Egli S."/>
            <person name="Spatafora J.W."/>
            <person name="Grigoriev I.V."/>
            <person name="Martin F.M."/>
        </authorList>
    </citation>
    <scope>NUCLEOTIDE SEQUENCE [LARGE SCALE GENOMIC DNA]</scope>
    <source>
        <strain evidence="2 3">CBS 459.81</strain>
    </source>
</reference>
<name>A0A8E2DX75_9PEZI</name>